<dbReference type="PANTHER" id="PTHR47767">
    <property type="entry name" value="ADHESION G PROTEIN-COUPLED RECEPTOR G7"/>
    <property type="match status" value="1"/>
</dbReference>
<proteinExistence type="evidence at transcript level"/>
<organism evidence="7">
    <name type="scientific">Phallusia mammillata</name>
    <dbReference type="NCBI Taxonomy" id="59560"/>
    <lineage>
        <taxon>Eukaryota</taxon>
        <taxon>Metazoa</taxon>
        <taxon>Chordata</taxon>
        <taxon>Tunicata</taxon>
        <taxon>Ascidiacea</taxon>
        <taxon>Phlebobranchia</taxon>
        <taxon>Ascidiidae</taxon>
        <taxon>Phallusia</taxon>
    </lineage>
</organism>
<keyword evidence="3 5" id="KW-1133">Transmembrane helix</keyword>
<evidence type="ECO:0000256" key="1">
    <source>
        <dbReference type="ARBA" id="ARBA00004141"/>
    </source>
</evidence>
<dbReference type="InterPro" id="IPR000832">
    <property type="entry name" value="GPCR_2_secretin-like"/>
</dbReference>
<dbReference type="Pfam" id="PF00002">
    <property type="entry name" value="7tm_2"/>
    <property type="match status" value="1"/>
</dbReference>
<dbReference type="GO" id="GO:0016020">
    <property type="term" value="C:membrane"/>
    <property type="evidence" value="ECO:0007669"/>
    <property type="project" value="UniProtKB-SubCell"/>
</dbReference>
<dbReference type="GO" id="GO:0007166">
    <property type="term" value="P:cell surface receptor signaling pathway"/>
    <property type="evidence" value="ECO:0007669"/>
    <property type="project" value="InterPro"/>
</dbReference>
<protein>
    <submittedName>
        <fullName evidence="7">Latrophilin-like protein LAT-2</fullName>
    </submittedName>
</protein>
<feature type="domain" description="G-protein coupled receptors family 2 profile 2" evidence="6">
    <location>
        <begin position="1"/>
        <end position="189"/>
    </location>
</feature>
<feature type="transmembrane region" description="Helical" evidence="5">
    <location>
        <begin position="168"/>
        <end position="187"/>
    </location>
</feature>
<keyword evidence="4 5" id="KW-0472">Membrane</keyword>
<evidence type="ECO:0000256" key="5">
    <source>
        <dbReference type="SAM" id="Phobius"/>
    </source>
</evidence>
<feature type="transmembrane region" description="Helical" evidence="5">
    <location>
        <begin position="131"/>
        <end position="156"/>
    </location>
</feature>
<evidence type="ECO:0000313" key="7">
    <source>
        <dbReference type="EMBL" id="CAB3263396.1"/>
    </source>
</evidence>
<feature type="transmembrane region" description="Helical" evidence="5">
    <location>
        <begin position="88"/>
        <end position="111"/>
    </location>
</feature>
<dbReference type="EMBL" id="LR787534">
    <property type="protein sequence ID" value="CAB3263396.1"/>
    <property type="molecule type" value="mRNA"/>
</dbReference>
<dbReference type="Gene3D" id="1.20.1070.10">
    <property type="entry name" value="Rhodopsin 7-helix transmembrane proteins"/>
    <property type="match status" value="1"/>
</dbReference>
<keyword evidence="2 5" id="KW-0812">Transmembrane</keyword>
<reference evidence="7" key="1">
    <citation type="submission" date="2020-04" db="EMBL/GenBank/DDBJ databases">
        <authorList>
            <person name="Neveu A P."/>
        </authorList>
    </citation>
    <scope>NUCLEOTIDE SEQUENCE</scope>
    <source>
        <tissue evidence="7">Whole embryo</tissue>
    </source>
</reference>
<dbReference type="InterPro" id="IPR053066">
    <property type="entry name" value="ADGR_G7"/>
</dbReference>
<dbReference type="PROSITE" id="PS50261">
    <property type="entry name" value="G_PROTEIN_RECEP_F2_4"/>
    <property type="match status" value="1"/>
</dbReference>
<name>A0A6F9DK94_9ASCI</name>
<evidence type="ECO:0000256" key="4">
    <source>
        <dbReference type="ARBA" id="ARBA00023136"/>
    </source>
</evidence>
<dbReference type="GO" id="GO:0004930">
    <property type="term" value="F:G protein-coupled receptor activity"/>
    <property type="evidence" value="ECO:0007669"/>
    <property type="project" value="InterPro"/>
</dbReference>
<feature type="transmembrane region" description="Helical" evidence="5">
    <location>
        <begin position="31"/>
        <end position="52"/>
    </location>
</feature>
<sequence length="246" mass="28296">MWMMVYSNKLYTALVKVFNTTIKSYMTKACIFAYGIPAVVVTFNLGLTLLYFDKQQLNEDVCVKDDPQYLPSTTYHAENMCWLQGYSLYFGFLFIIGLAFLNNLGIVILVLRKVIFKRQKIQSTAAKGNKLTQLFMACSLSFTLGLTWIFGFLMLISTDPTYNQVLNWLFALFNSFQGIFIFYITCVKREDMFIFWWNPMRSRFEGFRKRFEDAVGIEPASFSPRTMATNSTGVSATKSNFSSTST</sequence>
<dbReference type="PANTHER" id="PTHR47767:SF2">
    <property type="entry name" value="GPS DOMAIN-CONTAINING PROTEIN"/>
    <property type="match status" value="1"/>
</dbReference>
<evidence type="ECO:0000259" key="6">
    <source>
        <dbReference type="PROSITE" id="PS50261"/>
    </source>
</evidence>
<evidence type="ECO:0000256" key="2">
    <source>
        <dbReference type="ARBA" id="ARBA00022692"/>
    </source>
</evidence>
<evidence type="ECO:0000256" key="3">
    <source>
        <dbReference type="ARBA" id="ARBA00022989"/>
    </source>
</evidence>
<dbReference type="AlphaFoldDB" id="A0A6F9DK94"/>
<accession>A0A6F9DK94</accession>
<comment type="subcellular location">
    <subcellularLocation>
        <location evidence="1">Membrane</location>
        <topology evidence="1">Multi-pass membrane protein</topology>
    </subcellularLocation>
</comment>
<gene>
    <name evidence="7" type="primary">Lat2</name>
</gene>
<dbReference type="InterPro" id="IPR017981">
    <property type="entry name" value="GPCR_2-like_7TM"/>
</dbReference>